<dbReference type="InterPro" id="IPR001810">
    <property type="entry name" value="F-box_dom"/>
</dbReference>
<name>A0A316YKY9_9BASI</name>
<accession>A0A316YKY9</accession>
<organism evidence="3 4">
    <name type="scientific">Acaromyces ingoldii</name>
    <dbReference type="NCBI Taxonomy" id="215250"/>
    <lineage>
        <taxon>Eukaryota</taxon>
        <taxon>Fungi</taxon>
        <taxon>Dikarya</taxon>
        <taxon>Basidiomycota</taxon>
        <taxon>Ustilaginomycotina</taxon>
        <taxon>Exobasidiomycetes</taxon>
        <taxon>Exobasidiales</taxon>
        <taxon>Cryptobasidiaceae</taxon>
        <taxon>Acaromyces</taxon>
    </lineage>
</organism>
<dbReference type="OrthoDB" id="3363523at2759"/>
<dbReference type="Proteomes" id="UP000245768">
    <property type="component" value="Unassembled WGS sequence"/>
</dbReference>
<dbReference type="InParanoid" id="A0A316YKY9"/>
<evidence type="ECO:0000313" key="4">
    <source>
        <dbReference type="Proteomes" id="UP000245768"/>
    </source>
</evidence>
<dbReference type="InterPro" id="IPR036047">
    <property type="entry name" value="F-box-like_dom_sf"/>
</dbReference>
<evidence type="ECO:0000256" key="1">
    <source>
        <dbReference type="SAM" id="MobiDB-lite"/>
    </source>
</evidence>
<feature type="region of interest" description="Disordered" evidence="1">
    <location>
        <begin position="229"/>
        <end position="251"/>
    </location>
</feature>
<evidence type="ECO:0000313" key="3">
    <source>
        <dbReference type="EMBL" id="PWN89872.1"/>
    </source>
</evidence>
<feature type="region of interest" description="Disordered" evidence="1">
    <location>
        <begin position="95"/>
        <end position="114"/>
    </location>
</feature>
<feature type="domain" description="F-box" evidence="2">
    <location>
        <begin position="4"/>
        <end position="51"/>
    </location>
</feature>
<feature type="region of interest" description="Disordered" evidence="1">
    <location>
        <begin position="128"/>
        <end position="160"/>
    </location>
</feature>
<dbReference type="CDD" id="cd09917">
    <property type="entry name" value="F-box_SF"/>
    <property type="match status" value="1"/>
</dbReference>
<keyword evidence="4" id="KW-1185">Reference proteome</keyword>
<gene>
    <name evidence="3" type="ORF">FA10DRAFT_266419</name>
</gene>
<dbReference type="SUPFAM" id="SSF81383">
    <property type="entry name" value="F-box domain"/>
    <property type="match status" value="1"/>
</dbReference>
<dbReference type="SMART" id="SM00256">
    <property type="entry name" value="FBOX"/>
    <property type="match status" value="1"/>
</dbReference>
<feature type="compositionally biased region" description="Low complexity" evidence="1">
    <location>
        <begin position="411"/>
        <end position="426"/>
    </location>
</feature>
<dbReference type="Gene3D" id="1.20.1280.50">
    <property type="match status" value="1"/>
</dbReference>
<dbReference type="GeneID" id="37043402"/>
<evidence type="ECO:0000259" key="2">
    <source>
        <dbReference type="PROSITE" id="PS50181"/>
    </source>
</evidence>
<feature type="compositionally biased region" description="Low complexity" evidence="1">
    <location>
        <begin position="135"/>
        <end position="153"/>
    </location>
</feature>
<protein>
    <recommendedName>
        <fullName evidence="2">F-box domain-containing protein</fullName>
    </recommendedName>
</protein>
<reference evidence="3 4" key="1">
    <citation type="journal article" date="2018" name="Mol. Biol. Evol.">
        <title>Broad Genomic Sampling Reveals a Smut Pathogenic Ancestry of the Fungal Clade Ustilaginomycotina.</title>
        <authorList>
            <person name="Kijpornyongpan T."/>
            <person name="Mondo S.J."/>
            <person name="Barry K."/>
            <person name="Sandor L."/>
            <person name="Lee J."/>
            <person name="Lipzen A."/>
            <person name="Pangilinan J."/>
            <person name="LaButti K."/>
            <person name="Hainaut M."/>
            <person name="Henrissat B."/>
            <person name="Grigoriev I.V."/>
            <person name="Spatafora J.W."/>
            <person name="Aime M.C."/>
        </authorList>
    </citation>
    <scope>NUCLEOTIDE SEQUENCE [LARGE SCALE GENOMIC DNA]</scope>
    <source>
        <strain evidence="3 4">MCA 4198</strain>
    </source>
</reference>
<dbReference type="PROSITE" id="PS50181">
    <property type="entry name" value="FBOX"/>
    <property type="match status" value="1"/>
</dbReference>
<dbReference type="RefSeq" id="XP_025377070.1">
    <property type="nucleotide sequence ID" value="XM_025521486.1"/>
</dbReference>
<proteinExistence type="predicted"/>
<sequence length="616" mass="67436">MVEATLCPQLPPEVLSHIFLHVDPHTLYTSVRALSRSWKACVEEHLLAHEFNTGRWRLGLRVVKRARRGQPWRGGVVGGEGLQAPGGLWSAYKEAHAGARSTTTRRTIPPRPTQGLSASMLFALGSPDEEDNEAQTDGAGANTDATDDAAAAQVSDGEEAALRQRYASANVLSRRDALEDELPRGEEGADSDPLIHILPLQFSRYDAENVSLQFTTGLDEWHALFEQQATGEADASEDEEETEGRREAEESRRLDLDFGLVWRFPGDGQDDDPEVGTQGWGRPDPENGWLSRFYCSGYDMKPASAIEQGEEVEEDGKEDDGRLLQSTPLARRRRTATLRRETPSDYEGQEELFWSDDGHEYMSLSLSLGAEFFVRRAARTNHLLRRLEVAARSQEDKRTAKRGRRNRFLGATSNSSTASSTPMRASSPPPPPSRATAVATAREGNSPCLTPKTKSATSSPPRRLQPGPLPKASWAAIAATPPRSGTSSPVPQGRPRIAQLVPHTQDKNVKAAIHEEIHNGEEAEEESAASEYHDAIRSIVDSVSTTSGQATAVATTQGSNRRSSPRATFVCKLMRPSAPAHGSQCWTGGDAWGRNASRLAPASSKLEKVATWEWRR</sequence>
<dbReference type="EMBL" id="KZ819636">
    <property type="protein sequence ID" value="PWN89872.1"/>
    <property type="molecule type" value="Genomic_DNA"/>
</dbReference>
<dbReference type="AlphaFoldDB" id="A0A316YKY9"/>
<feature type="region of interest" description="Disordered" evidence="1">
    <location>
        <begin position="390"/>
        <end position="469"/>
    </location>
</feature>
<dbReference type="Pfam" id="PF12937">
    <property type="entry name" value="F-box-like"/>
    <property type="match status" value="1"/>
</dbReference>